<feature type="transmembrane region" description="Helical" evidence="9">
    <location>
        <begin position="182"/>
        <end position="201"/>
    </location>
</feature>
<dbReference type="Proteomes" id="UP000285295">
    <property type="component" value="Unassembled WGS sequence"/>
</dbReference>
<evidence type="ECO:0000256" key="4">
    <source>
        <dbReference type="ARBA" id="ARBA00022475"/>
    </source>
</evidence>
<keyword evidence="6" id="KW-0029">Amino-acid transport</keyword>
<dbReference type="Gene3D" id="1.10.3720.10">
    <property type="entry name" value="MetI-like"/>
    <property type="match status" value="1"/>
</dbReference>
<keyword evidence="7 9" id="KW-1133">Transmembrane helix</keyword>
<feature type="domain" description="ABC transmembrane type-1" evidence="10">
    <location>
        <begin position="13"/>
        <end position="201"/>
    </location>
</feature>
<dbReference type="PANTHER" id="PTHR30614:SF0">
    <property type="entry name" value="L-CYSTINE TRANSPORT SYSTEM PERMEASE PROTEIN TCYL"/>
    <property type="match status" value="1"/>
</dbReference>
<dbReference type="InterPro" id="IPR043429">
    <property type="entry name" value="ArtM/GltK/GlnP/TcyL/YhdX-like"/>
</dbReference>
<gene>
    <name evidence="11" type="ORF">D2T31_18485</name>
</gene>
<dbReference type="GO" id="GO:0006865">
    <property type="term" value="P:amino acid transport"/>
    <property type="evidence" value="ECO:0007669"/>
    <property type="project" value="UniProtKB-KW"/>
</dbReference>
<evidence type="ECO:0000256" key="5">
    <source>
        <dbReference type="ARBA" id="ARBA00022692"/>
    </source>
</evidence>
<dbReference type="InterPro" id="IPR010065">
    <property type="entry name" value="AA_ABC_transptr_permease_3TM"/>
</dbReference>
<reference evidence="11 12" key="1">
    <citation type="submission" date="2019-01" db="EMBL/GenBank/DDBJ databases">
        <title>Sinorhodobacter populi sp. nov. isolated from the symptomatic bark tissue of Populus euramericana canker.</title>
        <authorList>
            <person name="Xu G."/>
        </authorList>
    </citation>
    <scope>NUCLEOTIDE SEQUENCE [LARGE SCALE GENOMIC DNA]</scope>
    <source>
        <strain evidence="11 12">D19-10-3-21</strain>
    </source>
</reference>
<dbReference type="RefSeq" id="WP_128238477.1">
    <property type="nucleotide sequence ID" value="NZ_SAUX01000026.1"/>
</dbReference>
<evidence type="ECO:0000259" key="10">
    <source>
        <dbReference type="PROSITE" id="PS50928"/>
    </source>
</evidence>
<evidence type="ECO:0000256" key="2">
    <source>
        <dbReference type="ARBA" id="ARBA00010072"/>
    </source>
</evidence>
<protein>
    <submittedName>
        <fullName evidence="11">Amino acid ABC transporter permease</fullName>
    </submittedName>
</protein>
<dbReference type="InterPro" id="IPR000515">
    <property type="entry name" value="MetI-like"/>
</dbReference>
<keyword evidence="8 9" id="KW-0472">Membrane</keyword>
<keyword evidence="4" id="KW-1003">Cell membrane</keyword>
<evidence type="ECO:0000256" key="8">
    <source>
        <dbReference type="ARBA" id="ARBA00023136"/>
    </source>
</evidence>
<evidence type="ECO:0000256" key="7">
    <source>
        <dbReference type="ARBA" id="ARBA00022989"/>
    </source>
</evidence>
<evidence type="ECO:0000256" key="1">
    <source>
        <dbReference type="ARBA" id="ARBA00004429"/>
    </source>
</evidence>
<dbReference type="GO" id="GO:0043190">
    <property type="term" value="C:ATP-binding cassette (ABC) transporter complex"/>
    <property type="evidence" value="ECO:0007669"/>
    <property type="project" value="InterPro"/>
</dbReference>
<dbReference type="AlphaFoldDB" id="A0A443K2G4"/>
<dbReference type="CDD" id="cd06261">
    <property type="entry name" value="TM_PBP2"/>
    <property type="match status" value="1"/>
</dbReference>
<sequence>MTAAMLAPILGGVVWTLALSAAALVIGMVLGAALCALRTSGNRLLDALAGLLILSFRSVPPIVWLFLIYFGIGTGWFQVSPFQAAALGLGLITAANLAEIFRGALKAIHIGQREAAQALGMAPLWRMWDVIGPQLLRLSLPSIVTYAIGLIKDTAIASTIGVPEIAFRASNVSQATFRGLESFAFAGLLYIALSIPIAMISRQVDLRLRSKVAR</sequence>
<evidence type="ECO:0000256" key="3">
    <source>
        <dbReference type="ARBA" id="ARBA00022448"/>
    </source>
</evidence>
<dbReference type="OrthoDB" id="9814550at2"/>
<feature type="transmembrane region" description="Helical" evidence="9">
    <location>
        <begin position="84"/>
        <end position="105"/>
    </location>
</feature>
<evidence type="ECO:0000256" key="9">
    <source>
        <dbReference type="RuleBase" id="RU363032"/>
    </source>
</evidence>
<dbReference type="EMBL" id="SAUX01000026">
    <property type="protein sequence ID" value="RWR26961.1"/>
    <property type="molecule type" value="Genomic_DNA"/>
</dbReference>
<feature type="transmembrane region" description="Helical" evidence="9">
    <location>
        <begin position="49"/>
        <end position="72"/>
    </location>
</feature>
<dbReference type="Pfam" id="PF00528">
    <property type="entry name" value="BPD_transp_1"/>
    <property type="match status" value="1"/>
</dbReference>
<feature type="transmembrane region" description="Helical" evidence="9">
    <location>
        <begin position="12"/>
        <end position="37"/>
    </location>
</feature>
<evidence type="ECO:0000313" key="12">
    <source>
        <dbReference type="Proteomes" id="UP000285295"/>
    </source>
</evidence>
<organism evidence="11 12">
    <name type="scientific">Paenirhodobacter populi</name>
    <dbReference type="NCBI Taxonomy" id="2306993"/>
    <lineage>
        <taxon>Bacteria</taxon>
        <taxon>Pseudomonadati</taxon>
        <taxon>Pseudomonadota</taxon>
        <taxon>Alphaproteobacteria</taxon>
        <taxon>Rhodobacterales</taxon>
        <taxon>Rhodobacter group</taxon>
        <taxon>Paenirhodobacter</taxon>
    </lineage>
</organism>
<dbReference type="SUPFAM" id="SSF161098">
    <property type="entry name" value="MetI-like"/>
    <property type="match status" value="1"/>
</dbReference>
<proteinExistence type="inferred from homology"/>
<dbReference type="GO" id="GO:0022857">
    <property type="term" value="F:transmembrane transporter activity"/>
    <property type="evidence" value="ECO:0007669"/>
    <property type="project" value="InterPro"/>
</dbReference>
<comment type="similarity">
    <text evidence="2">Belongs to the binding-protein-dependent transport system permease family. HisMQ subfamily.</text>
</comment>
<comment type="caution">
    <text evidence="11">The sequence shown here is derived from an EMBL/GenBank/DDBJ whole genome shotgun (WGS) entry which is preliminary data.</text>
</comment>
<keyword evidence="3 9" id="KW-0813">Transport</keyword>
<keyword evidence="5 9" id="KW-0812">Transmembrane</keyword>
<dbReference type="InterPro" id="IPR035906">
    <property type="entry name" value="MetI-like_sf"/>
</dbReference>
<dbReference type="NCBIfam" id="TIGR01726">
    <property type="entry name" value="HEQRo_perm_3TM"/>
    <property type="match status" value="1"/>
</dbReference>
<comment type="subcellular location">
    <subcellularLocation>
        <location evidence="1">Cell inner membrane</location>
        <topology evidence="1">Multi-pass membrane protein</topology>
    </subcellularLocation>
    <subcellularLocation>
        <location evidence="9">Cell membrane</location>
        <topology evidence="9">Multi-pass membrane protein</topology>
    </subcellularLocation>
</comment>
<dbReference type="PROSITE" id="PS50928">
    <property type="entry name" value="ABC_TM1"/>
    <property type="match status" value="1"/>
</dbReference>
<accession>A0A443K2G4</accession>
<dbReference type="PANTHER" id="PTHR30614">
    <property type="entry name" value="MEMBRANE COMPONENT OF AMINO ACID ABC TRANSPORTER"/>
    <property type="match status" value="1"/>
</dbReference>
<name>A0A443K2G4_9RHOB</name>
<reference evidence="11 12" key="2">
    <citation type="submission" date="2019-01" db="EMBL/GenBank/DDBJ databases">
        <authorList>
            <person name="Li Y."/>
        </authorList>
    </citation>
    <scope>NUCLEOTIDE SEQUENCE [LARGE SCALE GENOMIC DNA]</scope>
    <source>
        <strain evidence="11 12">D19-10-3-21</strain>
    </source>
</reference>
<evidence type="ECO:0000313" key="11">
    <source>
        <dbReference type="EMBL" id="RWR26961.1"/>
    </source>
</evidence>
<evidence type="ECO:0000256" key="6">
    <source>
        <dbReference type="ARBA" id="ARBA00022970"/>
    </source>
</evidence>